<proteinExistence type="predicted"/>
<evidence type="ECO:0000259" key="7">
    <source>
        <dbReference type="Pfam" id="PF02656"/>
    </source>
</evidence>
<feature type="compositionally biased region" description="Basic and acidic residues" evidence="5">
    <location>
        <begin position="1"/>
        <end position="10"/>
    </location>
</feature>
<dbReference type="Proteomes" id="UP000321192">
    <property type="component" value="Unassembled WGS sequence"/>
</dbReference>
<accession>A0A5C7S724</accession>
<comment type="caution">
    <text evidence="8">The sequence shown here is derived from an EMBL/GenBank/DDBJ whole genome shotgun (WGS) entry which is preliminary data.</text>
</comment>
<protein>
    <submittedName>
        <fullName evidence="8">DUF202 domain-containing protein</fullName>
    </submittedName>
</protein>
<organism evidence="8 9">
    <name type="scientific">Thauera aminoaromatica</name>
    <dbReference type="NCBI Taxonomy" id="164330"/>
    <lineage>
        <taxon>Bacteria</taxon>
        <taxon>Pseudomonadati</taxon>
        <taxon>Pseudomonadota</taxon>
        <taxon>Betaproteobacteria</taxon>
        <taxon>Rhodocyclales</taxon>
        <taxon>Zoogloeaceae</taxon>
        <taxon>Thauera</taxon>
    </lineage>
</organism>
<comment type="subcellular location">
    <subcellularLocation>
        <location evidence="1">Endomembrane system</location>
        <topology evidence="1">Multi-pass membrane protein</topology>
    </subcellularLocation>
</comment>
<keyword evidence="2 6" id="KW-0812">Transmembrane</keyword>
<feature type="domain" description="DUF202" evidence="7">
    <location>
        <begin position="71"/>
        <end position="143"/>
    </location>
</feature>
<sequence length="183" mass="19553">MADDDKRPADGEPASGRKTPPSHPSLTGKLKGVFSGAGPGRPQASETKALAHELKSSNELAEDRTLLAIKRTVMGADRTLMAWLRTALSMISFGFTIYKVLEGLKGGDVGVVAPQYEPRTVGLFLVGLGTLAMVMGTVEYWFSIKGMRPVASVAIWKRPSFIMALIISLVGLGVFVSIIAHLL</sequence>
<feature type="region of interest" description="Disordered" evidence="5">
    <location>
        <begin position="1"/>
        <end position="45"/>
    </location>
</feature>
<evidence type="ECO:0000256" key="3">
    <source>
        <dbReference type="ARBA" id="ARBA00022989"/>
    </source>
</evidence>
<evidence type="ECO:0000256" key="5">
    <source>
        <dbReference type="SAM" id="MobiDB-lite"/>
    </source>
</evidence>
<dbReference type="EMBL" id="SSFD01000359">
    <property type="protein sequence ID" value="TXH79239.1"/>
    <property type="molecule type" value="Genomic_DNA"/>
</dbReference>
<keyword evidence="4 6" id="KW-0472">Membrane</keyword>
<evidence type="ECO:0000256" key="2">
    <source>
        <dbReference type="ARBA" id="ARBA00022692"/>
    </source>
</evidence>
<reference evidence="8 9" key="1">
    <citation type="submission" date="2018-09" db="EMBL/GenBank/DDBJ databases">
        <title>Metagenome Assembled Genomes from an Advanced Water Purification Facility.</title>
        <authorList>
            <person name="Stamps B.W."/>
            <person name="Spear J.R."/>
        </authorList>
    </citation>
    <scope>NUCLEOTIDE SEQUENCE [LARGE SCALE GENOMIC DNA]</scope>
    <source>
        <strain evidence="8">Bin_27_1</strain>
    </source>
</reference>
<dbReference type="GO" id="GO:0012505">
    <property type="term" value="C:endomembrane system"/>
    <property type="evidence" value="ECO:0007669"/>
    <property type="project" value="UniProtKB-SubCell"/>
</dbReference>
<feature type="transmembrane region" description="Helical" evidence="6">
    <location>
        <begin position="162"/>
        <end position="182"/>
    </location>
</feature>
<evidence type="ECO:0000256" key="6">
    <source>
        <dbReference type="SAM" id="Phobius"/>
    </source>
</evidence>
<feature type="transmembrane region" description="Helical" evidence="6">
    <location>
        <begin position="80"/>
        <end position="101"/>
    </location>
</feature>
<evidence type="ECO:0000256" key="1">
    <source>
        <dbReference type="ARBA" id="ARBA00004127"/>
    </source>
</evidence>
<keyword evidence="3 6" id="KW-1133">Transmembrane helix</keyword>
<evidence type="ECO:0000313" key="9">
    <source>
        <dbReference type="Proteomes" id="UP000321192"/>
    </source>
</evidence>
<gene>
    <name evidence="8" type="ORF">E6Q80_21010</name>
</gene>
<feature type="transmembrane region" description="Helical" evidence="6">
    <location>
        <begin position="121"/>
        <end position="142"/>
    </location>
</feature>
<evidence type="ECO:0000256" key="4">
    <source>
        <dbReference type="ARBA" id="ARBA00023136"/>
    </source>
</evidence>
<dbReference type="InterPro" id="IPR003807">
    <property type="entry name" value="DUF202"/>
</dbReference>
<name>A0A5C7S724_THASP</name>
<dbReference type="Pfam" id="PF02656">
    <property type="entry name" value="DUF202"/>
    <property type="match status" value="1"/>
</dbReference>
<dbReference type="AlphaFoldDB" id="A0A5C7S724"/>
<evidence type="ECO:0000313" key="8">
    <source>
        <dbReference type="EMBL" id="TXH79239.1"/>
    </source>
</evidence>
<dbReference type="RefSeq" id="WP_276662017.1">
    <property type="nucleotide sequence ID" value="NZ_SSFD01000359.1"/>
</dbReference>